<dbReference type="EMBL" id="SFBF01000318">
    <property type="protein sequence ID" value="TRU44143.1"/>
    <property type="molecule type" value="Genomic_DNA"/>
</dbReference>
<evidence type="ECO:0000313" key="2">
    <source>
        <dbReference type="EMBL" id="TRU44143.1"/>
    </source>
</evidence>
<comment type="caution">
    <text evidence="2">The sequence shown here is derived from an EMBL/GenBank/DDBJ whole genome shotgun (WGS) entry which is preliminary data.</text>
</comment>
<keyword evidence="1" id="KW-0472">Membrane</keyword>
<keyword evidence="1" id="KW-0812">Transmembrane</keyword>
<accession>A0A552FBQ9</accession>
<sequence length="284" mass="32591">MRRYLREAWNDILKGENLELYTTIAISLGITILNLLGIKEVESKLSAIVLALLGFIAGSLLSNRKATNNLQSSTEDLKKAINNGNLKIDQQDILYAELIKWIFQNKTPEKITFIQHSGVLLRDKILAPLMRLNTKIILYQQCDQIWDRLNLGGDTKDRISQIPRELSLRERNNRHDPNNCYNAHLYIKRFYSPASVRAVLVDSDVLIISWYVYSQDDEGKTNIKGSEYPGLMVFKETTEFDMLQRILETICKDLDQECLAQPEDYPGSQLIHIHQAIPHPPVNP</sequence>
<organism evidence="2 3">
    <name type="scientific">Microcystis aeruginosa Ma_QC_Ca_00000000_S207</name>
    <dbReference type="NCBI Taxonomy" id="2486251"/>
    <lineage>
        <taxon>Bacteria</taxon>
        <taxon>Bacillati</taxon>
        <taxon>Cyanobacteriota</taxon>
        <taxon>Cyanophyceae</taxon>
        <taxon>Oscillatoriophycideae</taxon>
        <taxon>Chroococcales</taxon>
        <taxon>Microcystaceae</taxon>
        <taxon>Microcystis</taxon>
    </lineage>
</organism>
<gene>
    <name evidence="2" type="ORF">EWV91_17055</name>
</gene>
<reference evidence="2 3" key="1">
    <citation type="submission" date="2019-01" db="EMBL/GenBank/DDBJ databases">
        <title>Coherence of Microcystis species and biogeography revealed through population genomics.</title>
        <authorList>
            <person name="Perez-Carrascal O.M."/>
            <person name="Terrat Y."/>
            <person name="Giani A."/>
            <person name="Fortin N."/>
            <person name="Tromas N."/>
            <person name="Shapiro B.J."/>
        </authorList>
    </citation>
    <scope>NUCLEOTIDE SEQUENCE [LARGE SCALE GENOMIC DNA]</scope>
    <source>
        <strain evidence="2">Ma_QC_Ca_00000000_S207</strain>
    </source>
</reference>
<protein>
    <submittedName>
        <fullName evidence="2">Uncharacterized protein</fullName>
    </submittedName>
</protein>
<feature type="transmembrane region" description="Helical" evidence="1">
    <location>
        <begin position="20"/>
        <end position="38"/>
    </location>
</feature>
<dbReference type="AlphaFoldDB" id="A0A552FBQ9"/>
<feature type="transmembrane region" description="Helical" evidence="1">
    <location>
        <begin position="45"/>
        <end position="62"/>
    </location>
</feature>
<evidence type="ECO:0000256" key="1">
    <source>
        <dbReference type="SAM" id="Phobius"/>
    </source>
</evidence>
<proteinExistence type="predicted"/>
<evidence type="ECO:0000313" key="3">
    <source>
        <dbReference type="Proteomes" id="UP000320293"/>
    </source>
</evidence>
<dbReference type="Proteomes" id="UP000320293">
    <property type="component" value="Unassembled WGS sequence"/>
</dbReference>
<keyword evidence="1" id="KW-1133">Transmembrane helix</keyword>
<name>A0A552FBQ9_MICAE</name>